<dbReference type="SUPFAM" id="SSF51182">
    <property type="entry name" value="RmlC-like cupins"/>
    <property type="match status" value="1"/>
</dbReference>
<evidence type="ECO:0000313" key="3">
    <source>
        <dbReference type="EMBL" id="OGZ63044.1"/>
    </source>
</evidence>
<gene>
    <name evidence="3" type="ORF">A2812_02275</name>
</gene>
<dbReference type="STRING" id="1802200.A2812_02275"/>
<dbReference type="PANTHER" id="PTHR36114:SF1">
    <property type="entry name" value="16.7 KDA PROTEIN IN WHIE LOCUS"/>
    <property type="match status" value="1"/>
</dbReference>
<reference evidence="3 4" key="1">
    <citation type="journal article" date="2016" name="Nat. Commun.">
        <title>Thousands of microbial genomes shed light on interconnected biogeochemical processes in an aquifer system.</title>
        <authorList>
            <person name="Anantharaman K."/>
            <person name="Brown C.T."/>
            <person name="Hug L.A."/>
            <person name="Sharon I."/>
            <person name="Castelle C.J."/>
            <person name="Probst A.J."/>
            <person name="Thomas B.C."/>
            <person name="Singh A."/>
            <person name="Wilkins M.J."/>
            <person name="Karaoz U."/>
            <person name="Brodie E.L."/>
            <person name="Williams K.H."/>
            <person name="Hubbard S.S."/>
            <person name="Banfield J.F."/>
        </authorList>
    </citation>
    <scope>NUCLEOTIDE SEQUENCE [LARGE SCALE GENOMIC DNA]</scope>
</reference>
<dbReference type="InterPro" id="IPR052044">
    <property type="entry name" value="PKS_Associated_Protein"/>
</dbReference>
<evidence type="ECO:0000259" key="2">
    <source>
        <dbReference type="Pfam" id="PF07883"/>
    </source>
</evidence>
<protein>
    <recommendedName>
        <fullName evidence="2">Cupin type-2 domain-containing protein</fullName>
    </recommendedName>
</protein>
<feature type="region of interest" description="Disordered" evidence="1">
    <location>
        <begin position="1"/>
        <end position="23"/>
    </location>
</feature>
<dbReference type="InterPro" id="IPR014710">
    <property type="entry name" value="RmlC-like_jellyroll"/>
</dbReference>
<dbReference type="CDD" id="cd02208">
    <property type="entry name" value="cupin_RmlC-like"/>
    <property type="match status" value="1"/>
</dbReference>
<dbReference type="InterPro" id="IPR013096">
    <property type="entry name" value="Cupin_2"/>
</dbReference>
<feature type="domain" description="Cupin type-2" evidence="2">
    <location>
        <begin position="46"/>
        <end position="112"/>
    </location>
</feature>
<accession>A0A1G2HKK3</accession>
<dbReference type="Proteomes" id="UP000177190">
    <property type="component" value="Unassembled WGS sequence"/>
</dbReference>
<evidence type="ECO:0000313" key="4">
    <source>
        <dbReference type="Proteomes" id="UP000177190"/>
    </source>
</evidence>
<sequence>MRKPFKKSLNQIPLEQAHGGTGSRQLILSKDDDVSKYFEAMTKGYLKSGGMFDWHLHQNIDELFLVTKGSGVIEFKNSDSWEYNGGDLIYIPANIEHKIIASEKADNEFFFIRLQGE</sequence>
<proteinExistence type="predicted"/>
<name>A0A1G2HKK3_9BACT</name>
<evidence type="ECO:0000256" key="1">
    <source>
        <dbReference type="SAM" id="MobiDB-lite"/>
    </source>
</evidence>
<organism evidence="3 4">
    <name type="scientific">Candidatus Staskawiczbacteria bacterium RIFCSPHIGHO2_01_FULL_36_16</name>
    <dbReference type="NCBI Taxonomy" id="1802200"/>
    <lineage>
        <taxon>Bacteria</taxon>
        <taxon>Candidatus Staskawicziibacteriota</taxon>
    </lineage>
</organism>
<dbReference type="PANTHER" id="PTHR36114">
    <property type="entry name" value="16.7 KDA PROTEIN IN WHIE LOCUS"/>
    <property type="match status" value="1"/>
</dbReference>
<dbReference type="EMBL" id="MHOM01000044">
    <property type="protein sequence ID" value="OGZ63044.1"/>
    <property type="molecule type" value="Genomic_DNA"/>
</dbReference>
<dbReference type="Gene3D" id="2.60.120.10">
    <property type="entry name" value="Jelly Rolls"/>
    <property type="match status" value="1"/>
</dbReference>
<dbReference type="InterPro" id="IPR011051">
    <property type="entry name" value="RmlC_Cupin_sf"/>
</dbReference>
<comment type="caution">
    <text evidence="3">The sequence shown here is derived from an EMBL/GenBank/DDBJ whole genome shotgun (WGS) entry which is preliminary data.</text>
</comment>
<dbReference type="Pfam" id="PF07883">
    <property type="entry name" value="Cupin_2"/>
    <property type="match status" value="1"/>
</dbReference>
<dbReference type="AlphaFoldDB" id="A0A1G2HKK3"/>